<keyword evidence="2" id="KW-1185">Reference proteome</keyword>
<dbReference type="Proteomes" id="UP001338125">
    <property type="component" value="Unassembled WGS sequence"/>
</dbReference>
<sequence length="172" mass="19305">MSGIEREPPAMAVFRRLSTERSASSLVGMKFKNFRHLGLAILADKRLDSLCLLRGAKGSQLRSDAHLFTWESIVPANEVAGIKAKLDDEEDLYREALDPYYLNIAYETTLSVLENGPCVEEVLVRDRIRQMKSTEVCRLALDHLSQCLSNHSECPKPAQARLFPARVIDCAD</sequence>
<gene>
    <name evidence="1" type="ORF">PT974_03103</name>
</gene>
<proteinExistence type="predicted"/>
<accession>A0ABR0SRB2</accession>
<comment type="caution">
    <text evidence="1">The sequence shown here is derived from an EMBL/GenBank/DDBJ whole genome shotgun (WGS) entry which is preliminary data.</text>
</comment>
<organism evidence="1 2">
    <name type="scientific">Cladobotryum mycophilum</name>
    <dbReference type="NCBI Taxonomy" id="491253"/>
    <lineage>
        <taxon>Eukaryota</taxon>
        <taxon>Fungi</taxon>
        <taxon>Dikarya</taxon>
        <taxon>Ascomycota</taxon>
        <taxon>Pezizomycotina</taxon>
        <taxon>Sordariomycetes</taxon>
        <taxon>Hypocreomycetidae</taxon>
        <taxon>Hypocreales</taxon>
        <taxon>Hypocreaceae</taxon>
        <taxon>Cladobotryum</taxon>
    </lineage>
</organism>
<name>A0ABR0SRB2_9HYPO</name>
<reference evidence="1 2" key="1">
    <citation type="submission" date="2024-01" db="EMBL/GenBank/DDBJ databases">
        <title>Complete genome of Cladobotryum mycophilum ATHUM6906.</title>
        <authorList>
            <person name="Christinaki A.C."/>
            <person name="Myridakis A.I."/>
            <person name="Kouvelis V.N."/>
        </authorList>
    </citation>
    <scope>NUCLEOTIDE SEQUENCE [LARGE SCALE GENOMIC DNA]</scope>
    <source>
        <strain evidence="1 2">ATHUM6906</strain>
    </source>
</reference>
<protein>
    <submittedName>
        <fullName evidence="1">Uncharacterized protein</fullName>
    </submittedName>
</protein>
<evidence type="ECO:0000313" key="2">
    <source>
        <dbReference type="Proteomes" id="UP001338125"/>
    </source>
</evidence>
<evidence type="ECO:0000313" key="1">
    <source>
        <dbReference type="EMBL" id="KAK5994720.1"/>
    </source>
</evidence>
<dbReference type="EMBL" id="JAVFKD010000004">
    <property type="protein sequence ID" value="KAK5994720.1"/>
    <property type="molecule type" value="Genomic_DNA"/>
</dbReference>